<dbReference type="Proteomes" id="UP000298327">
    <property type="component" value="Unassembled WGS sequence"/>
</dbReference>
<dbReference type="EMBL" id="SEOQ01001568">
    <property type="protein sequence ID" value="TFY51253.1"/>
    <property type="molecule type" value="Genomic_DNA"/>
</dbReference>
<sequence>MDPNIIFIDDIEPTQPVDLSQWIRAGKVFNASPQSVRNALAERISLSADARALLPSNDTTISDFLEFRAPRLVKTLQIVSPASCFSDIQANKTVLSMLQDDVPLPAFVSALRSVAGQAILDGKVSIRDWRHSGIFLPLDAIGLWQDMAKIIEAQQAWVKACFWLEKQVQRNPALKDHQDRVERTLAHVPWNQVLGRLGNFISSSETAIILSNEWICDGLIDTMLTALATRLRSANPKRAGEVLLATHLLAEQIVGYEPVDSARLSNELQRCTQHLVKHPGRSNPHCRSF</sequence>
<dbReference type="AlphaFoldDB" id="A0A4Y9XPE9"/>
<evidence type="ECO:0000313" key="1">
    <source>
        <dbReference type="EMBL" id="TFY51253.1"/>
    </source>
</evidence>
<dbReference type="OrthoDB" id="3268677at2759"/>
<protein>
    <submittedName>
        <fullName evidence="1">Uncharacterized protein</fullName>
    </submittedName>
</protein>
<accession>A0A4Y9XPE9</accession>
<proteinExistence type="predicted"/>
<reference evidence="1 2" key="1">
    <citation type="submission" date="2019-02" db="EMBL/GenBank/DDBJ databases">
        <title>Genome sequencing of the rare red list fungi Dentipellis fragilis.</title>
        <authorList>
            <person name="Buettner E."/>
            <person name="Kellner H."/>
        </authorList>
    </citation>
    <scope>NUCLEOTIDE SEQUENCE [LARGE SCALE GENOMIC DNA]</scope>
    <source>
        <strain evidence="1 2">DSM 105465</strain>
    </source>
</reference>
<keyword evidence="2" id="KW-1185">Reference proteome</keyword>
<comment type="caution">
    <text evidence="1">The sequence shown here is derived from an EMBL/GenBank/DDBJ whole genome shotgun (WGS) entry which is preliminary data.</text>
</comment>
<name>A0A4Y9XPE9_9AGAM</name>
<gene>
    <name evidence="1" type="ORF">EVG20_g11086</name>
</gene>
<organism evidence="1 2">
    <name type="scientific">Dentipellis fragilis</name>
    <dbReference type="NCBI Taxonomy" id="205917"/>
    <lineage>
        <taxon>Eukaryota</taxon>
        <taxon>Fungi</taxon>
        <taxon>Dikarya</taxon>
        <taxon>Basidiomycota</taxon>
        <taxon>Agaricomycotina</taxon>
        <taxon>Agaricomycetes</taxon>
        <taxon>Russulales</taxon>
        <taxon>Hericiaceae</taxon>
        <taxon>Dentipellis</taxon>
    </lineage>
</organism>
<evidence type="ECO:0000313" key="2">
    <source>
        <dbReference type="Proteomes" id="UP000298327"/>
    </source>
</evidence>